<proteinExistence type="predicted"/>
<evidence type="ECO:0000313" key="2">
    <source>
        <dbReference type="Proteomes" id="UP000604341"/>
    </source>
</evidence>
<accession>A0ABQ2FPD2</accession>
<evidence type="ECO:0000313" key="1">
    <source>
        <dbReference type="EMBL" id="GGL13818.1"/>
    </source>
</evidence>
<dbReference type="Proteomes" id="UP000604341">
    <property type="component" value="Unassembled WGS sequence"/>
</dbReference>
<reference evidence="2" key="1">
    <citation type="journal article" date="2019" name="Int. J. Syst. Evol. Microbiol.">
        <title>The Global Catalogue of Microorganisms (GCM) 10K type strain sequencing project: providing services to taxonomists for standard genome sequencing and annotation.</title>
        <authorList>
            <consortium name="The Broad Institute Genomics Platform"/>
            <consortium name="The Broad Institute Genome Sequencing Center for Infectious Disease"/>
            <person name="Wu L."/>
            <person name="Ma J."/>
        </authorList>
    </citation>
    <scope>NUCLEOTIDE SEQUENCE [LARGE SCALE GENOMIC DNA]</scope>
    <source>
        <strain evidence="2">JCM 19173</strain>
    </source>
</reference>
<evidence type="ECO:0008006" key="3">
    <source>
        <dbReference type="Google" id="ProtNLM"/>
    </source>
</evidence>
<protein>
    <recommendedName>
        <fullName evidence="3">Secreted protein</fullName>
    </recommendedName>
</protein>
<comment type="caution">
    <text evidence="1">The sequence shown here is derived from an EMBL/GenBank/DDBJ whole genome shotgun (WGS) entry which is preliminary data.</text>
</comment>
<keyword evidence="2" id="KW-1185">Reference proteome</keyword>
<organism evidence="1 2">
    <name type="scientific">Deinococcus radiotolerans</name>
    <dbReference type="NCBI Taxonomy" id="1309407"/>
    <lineage>
        <taxon>Bacteria</taxon>
        <taxon>Thermotogati</taxon>
        <taxon>Deinococcota</taxon>
        <taxon>Deinococci</taxon>
        <taxon>Deinococcales</taxon>
        <taxon>Deinococcaceae</taxon>
        <taxon>Deinococcus</taxon>
    </lineage>
</organism>
<gene>
    <name evidence="1" type="ORF">GCM10010844_35850</name>
</gene>
<sequence>MRHGSGCILSAATTLWILMKAQEEWPRSGLTRSTNPTTLGAEDVTADQRWRRGAVSAEHGVLYGV</sequence>
<name>A0ABQ2FPD2_9DEIO</name>
<dbReference type="EMBL" id="BMPE01000017">
    <property type="protein sequence ID" value="GGL13818.1"/>
    <property type="molecule type" value="Genomic_DNA"/>
</dbReference>